<evidence type="ECO:0000256" key="1">
    <source>
        <dbReference type="SAM" id="SignalP"/>
    </source>
</evidence>
<dbReference type="InterPro" id="IPR036388">
    <property type="entry name" value="WH-like_DNA-bd_sf"/>
</dbReference>
<feature type="chain" id="PRO_5023127210" description="Putative host cell surface-exposed lipoprotein Ltp-like HTH region domain-containing protein" evidence="1">
    <location>
        <begin position="25"/>
        <end position="129"/>
    </location>
</feature>
<feature type="signal peptide" evidence="1">
    <location>
        <begin position="1"/>
        <end position="24"/>
    </location>
</feature>
<dbReference type="Pfam" id="PF07553">
    <property type="entry name" value="Lipoprotein_Ltp"/>
    <property type="match status" value="2"/>
</dbReference>
<dbReference type="Proteomes" id="UP000323105">
    <property type="component" value="Unassembled WGS sequence"/>
</dbReference>
<protein>
    <recommendedName>
        <fullName evidence="2">Putative host cell surface-exposed lipoprotein Ltp-like HTH region domain-containing protein</fullName>
    </recommendedName>
</protein>
<evidence type="ECO:0000259" key="2">
    <source>
        <dbReference type="Pfam" id="PF07553"/>
    </source>
</evidence>
<gene>
    <name evidence="3" type="ORF">CTTA_0253</name>
</gene>
<keyword evidence="1" id="KW-0732">Signal</keyword>
<sequence length="129" mass="13654">MKTFLVRAALPLIALSMVTAPAIAQSLTGPQKNAVRSAKQYLSLQGFSRDGLIHQLSSDAGDGYKVADATAAVDSLNADWNKQAERSAKQYLDMMGFSCKGLIQQLSSSAGDRYTKDQATHGARSAGAC</sequence>
<feature type="domain" description="Putative host cell surface-exposed lipoprotein Ltp-like HTH region" evidence="2">
    <location>
        <begin position="79"/>
        <end position="121"/>
    </location>
</feature>
<dbReference type="InterPro" id="IPR011434">
    <property type="entry name" value="Ltp-like_HTH"/>
</dbReference>
<comment type="caution">
    <text evidence="3">The sequence shown here is derived from an EMBL/GenBank/DDBJ whole genome shotgun (WGS) entry which is preliminary data.</text>
</comment>
<organism evidence="3 4">
    <name type="scientific">Comamonas testosteroni</name>
    <name type="common">Pseudomonas testosteroni</name>
    <dbReference type="NCBI Taxonomy" id="285"/>
    <lineage>
        <taxon>Bacteria</taxon>
        <taxon>Pseudomonadati</taxon>
        <taxon>Pseudomonadota</taxon>
        <taxon>Betaproteobacteria</taxon>
        <taxon>Burkholderiales</taxon>
        <taxon>Comamonadaceae</taxon>
        <taxon>Comamonas</taxon>
    </lineage>
</organism>
<evidence type="ECO:0000313" key="4">
    <source>
        <dbReference type="Proteomes" id="UP000323105"/>
    </source>
</evidence>
<evidence type="ECO:0000313" key="3">
    <source>
        <dbReference type="EMBL" id="GEQ73248.1"/>
    </source>
</evidence>
<proteinExistence type="predicted"/>
<dbReference type="Gene3D" id="1.10.10.10">
    <property type="entry name" value="Winged helix-like DNA-binding domain superfamily/Winged helix DNA-binding domain"/>
    <property type="match status" value="2"/>
</dbReference>
<name>A0A5A7M5S6_COMTE</name>
<dbReference type="AlphaFoldDB" id="A0A5A7M5S6"/>
<accession>A0A5A7M5S6</accession>
<reference evidence="3 4" key="1">
    <citation type="journal article" date="2019" name="Microbiol. Resour. Announc.">
        <title>Draft Genome Sequence of Comamonas testosteroni TA441, a Bacterium That Has a Cryptic Phenol Degradation Gene Cluster.</title>
        <authorList>
            <person name="Arai H."/>
            <person name="Ishii M."/>
        </authorList>
    </citation>
    <scope>NUCLEOTIDE SEQUENCE [LARGE SCALE GENOMIC DNA]</scope>
    <source>
        <strain evidence="3 4">TA441</strain>
    </source>
</reference>
<feature type="domain" description="Putative host cell surface-exposed lipoprotein Ltp-like HTH region" evidence="2">
    <location>
        <begin position="31"/>
        <end position="76"/>
    </location>
</feature>
<dbReference type="RefSeq" id="WP_149354378.1">
    <property type="nucleotide sequence ID" value="NZ_BKBW01000001.1"/>
</dbReference>
<dbReference type="EMBL" id="BKBW01000001">
    <property type="protein sequence ID" value="GEQ73248.1"/>
    <property type="molecule type" value="Genomic_DNA"/>
</dbReference>